<evidence type="ECO:0000313" key="2">
    <source>
        <dbReference type="Proteomes" id="UP001519887"/>
    </source>
</evidence>
<name>A0ABS7CNJ1_9BACL</name>
<gene>
    <name evidence="1" type="ORF">K0U00_51455</name>
</gene>
<reference evidence="1 2" key="1">
    <citation type="submission" date="2021-07" db="EMBL/GenBank/DDBJ databases">
        <title>Paenibacillus radiodurans sp. nov., isolated from the southeastern edge of Tengger Desert.</title>
        <authorList>
            <person name="Zhang G."/>
        </authorList>
    </citation>
    <scope>NUCLEOTIDE SEQUENCE [LARGE SCALE GENOMIC DNA]</scope>
    <source>
        <strain evidence="1 2">CCM 7311</strain>
    </source>
</reference>
<dbReference type="Proteomes" id="UP001519887">
    <property type="component" value="Unassembled WGS sequence"/>
</dbReference>
<keyword evidence="2" id="KW-1185">Reference proteome</keyword>
<sequence length="94" mass="10618">YVDGKIKETSGVMIFSAGQTRDRRLLLRLSSGEERIVDHLITATGYRIDIRKLPFLHEDLLQDIAVEESGYGLFPRLDRHFESSLPGLFCAGPL</sequence>
<comment type="caution">
    <text evidence="1">The sequence shown here is derived from an EMBL/GenBank/DDBJ whole genome shotgun (WGS) entry which is preliminary data.</text>
</comment>
<dbReference type="EMBL" id="JAHZIK010004004">
    <property type="protein sequence ID" value="MBW7462499.1"/>
    <property type="molecule type" value="Genomic_DNA"/>
</dbReference>
<accession>A0ABS7CNJ1</accession>
<protein>
    <submittedName>
        <fullName evidence="1">Uncharacterized protein</fullName>
    </submittedName>
</protein>
<evidence type="ECO:0000313" key="1">
    <source>
        <dbReference type="EMBL" id="MBW7462499.1"/>
    </source>
</evidence>
<feature type="non-terminal residue" evidence="1">
    <location>
        <position position="1"/>
    </location>
</feature>
<dbReference type="SUPFAM" id="SSF51905">
    <property type="entry name" value="FAD/NAD(P)-binding domain"/>
    <property type="match status" value="1"/>
</dbReference>
<dbReference type="InterPro" id="IPR036188">
    <property type="entry name" value="FAD/NAD-bd_sf"/>
</dbReference>
<feature type="non-terminal residue" evidence="1">
    <location>
        <position position="94"/>
    </location>
</feature>
<organism evidence="1 2">
    <name type="scientific">Paenibacillus sepulcri</name>
    <dbReference type="NCBI Taxonomy" id="359917"/>
    <lineage>
        <taxon>Bacteria</taxon>
        <taxon>Bacillati</taxon>
        <taxon>Bacillota</taxon>
        <taxon>Bacilli</taxon>
        <taxon>Bacillales</taxon>
        <taxon>Paenibacillaceae</taxon>
        <taxon>Paenibacillus</taxon>
    </lineage>
</organism>
<proteinExistence type="predicted"/>